<dbReference type="CDD" id="cd07040">
    <property type="entry name" value="HP"/>
    <property type="match status" value="1"/>
</dbReference>
<reference evidence="3" key="1">
    <citation type="journal article" date="2020" name="Nature">
        <title>Giant virus diversity and host interactions through global metagenomics.</title>
        <authorList>
            <person name="Schulz F."/>
            <person name="Roux S."/>
            <person name="Paez-Espino D."/>
            <person name="Jungbluth S."/>
            <person name="Walsh D.A."/>
            <person name="Denef V.J."/>
            <person name="McMahon K.D."/>
            <person name="Konstantinidis K.T."/>
            <person name="Eloe-Fadrosh E.A."/>
            <person name="Kyrpides N.C."/>
            <person name="Woyke T."/>
        </authorList>
    </citation>
    <scope>NUCLEOTIDE SEQUENCE</scope>
    <source>
        <strain evidence="3">GVMAG-M-3300023174-144</strain>
    </source>
</reference>
<protein>
    <submittedName>
        <fullName evidence="3">Uncharacterized protein</fullName>
    </submittedName>
</protein>
<evidence type="ECO:0000256" key="1">
    <source>
        <dbReference type="ARBA" id="ARBA00022801"/>
    </source>
</evidence>
<sequence length="639" mass="74042">MNTITKPETDTKKKVVSLILTHQARIRCLFDMITKGKRTEIIKNESIIEKIKNNRTLNNSIIYVKNTINTAQTKIANTISRPENQIKPRTYDYLEKEKQEENEEKEDEEKRFKNCSFLRLCVNRETGICLQLVYGGELDPGEGKGGRIYYIPDNDNNKSTTGGALFKKSKDTENGQVEKIIEETFININSSPTRLGLTSKDFDEGIDEYVFYIGRHGQAEHNLKRATHLITDTDLTELGKNQALRAGENLKNVLIKNREYINYVFASDLIRTRQTIENILKGMNMNKYVKKLYFPKEIIILPCSHELKYNSKGLCDKKPSSSSLSLLKIGAKENDPKCSNTTHCINNNIMNPDSDCNRIKVIIQNTENKIVKTIPLNWYFYFEKNEKKMRNMDCSKTNMIQLAIEYINTTEPVLNNSFIVIDDGSSSITDKMEIKKPVEESIVQPAVQPAVQSPVQPPEKPIVVPEQKTKRDEITKNSNDDDEKSIKRFVELFKQPRNKKQFFKDLNEMMINNKNFFYKLMDELLSIDPINLNEIFNNYKIGIEPFNVIMIYLIDTLGGTNDENALIFMNYIRNKNGELYNEIINQSPADIVDKIEKNKKGGKKTRKNRKAKKRFTKKTKRNYNNKNKNKTRRGRHKIM</sequence>
<feature type="region of interest" description="Disordered" evidence="2">
    <location>
        <begin position="595"/>
        <end position="639"/>
    </location>
</feature>
<dbReference type="GO" id="GO:0043456">
    <property type="term" value="P:regulation of pentose-phosphate shunt"/>
    <property type="evidence" value="ECO:0007669"/>
    <property type="project" value="TreeGrafter"/>
</dbReference>
<evidence type="ECO:0000256" key="2">
    <source>
        <dbReference type="SAM" id="MobiDB-lite"/>
    </source>
</evidence>
<proteinExistence type="predicted"/>
<feature type="compositionally biased region" description="Basic residues" evidence="2">
    <location>
        <begin position="600"/>
        <end position="639"/>
    </location>
</feature>
<name>A0A6C0DEL3_9ZZZZ</name>
<dbReference type="InterPro" id="IPR051695">
    <property type="entry name" value="Phosphoglycerate_Mutase"/>
</dbReference>
<accession>A0A6C0DEL3</accession>
<dbReference type="SMART" id="SM00855">
    <property type="entry name" value="PGAM"/>
    <property type="match status" value="1"/>
</dbReference>
<dbReference type="GO" id="GO:0045820">
    <property type="term" value="P:negative regulation of glycolytic process"/>
    <property type="evidence" value="ECO:0007669"/>
    <property type="project" value="TreeGrafter"/>
</dbReference>
<keyword evidence="1" id="KW-0378">Hydrolase</keyword>
<dbReference type="AlphaFoldDB" id="A0A6C0DEL3"/>
<organism evidence="3">
    <name type="scientific">viral metagenome</name>
    <dbReference type="NCBI Taxonomy" id="1070528"/>
    <lineage>
        <taxon>unclassified sequences</taxon>
        <taxon>metagenomes</taxon>
        <taxon>organismal metagenomes</taxon>
    </lineage>
</organism>
<dbReference type="SUPFAM" id="SSF53254">
    <property type="entry name" value="Phosphoglycerate mutase-like"/>
    <property type="match status" value="1"/>
</dbReference>
<dbReference type="InterPro" id="IPR029033">
    <property type="entry name" value="His_PPase_superfam"/>
</dbReference>
<dbReference type="PANTHER" id="PTHR46517:SF1">
    <property type="entry name" value="FRUCTOSE-2,6-BISPHOSPHATASE TIGAR"/>
    <property type="match status" value="1"/>
</dbReference>
<dbReference type="GO" id="GO:0005829">
    <property type="term" value="C:cytosol"/>
    <property type="evidence" value="ECO:0007669"/>
    <property type="project" value="TreeGrafter"/>
</dbReference>
<dbReference type="PANTHER" id="PTHR46517">
    <property type="entry name" value="FRUCTOSE-2,6-BISPHOSPHATASE TIGAR"/>
    <property type="match status" value="1"/>
</dbReference>
<evidence type="ECO:0000313" key="3">
    <source>
        <dbReference type="EMBL" id="QHT15406.1"/>
    </source>
</evidence>
<dbReference type="Pfam" id="PF00300">
    <property type="entry name" value="His_Phos_1"/>
    <property type="match status" value="1"/>
</dbReference>
<dbReference type="InterPro" id="IPR013078">
    <property type="entry name" value="His_Pase_superF_clade-1"/>
</dbReference>
<dbReference type="EMBL" id="MN739609">
    <property type="protein sequence ID" value="QHT15406.1"/>
    <property type="molecule type" value="Genomic_DNA"/>
</dbReference>
<dbReference type="GO" id="GO:0004331">
    <property type="term" value="F:fructose-2,6-bisphosphate 2-phosphatase activity"/>
    <property type="evidence" value="ECO:0007669"/>
    <property type="project" value="TreeGrafter"/>
</dbReference>
<dbReference type="Gene3D" id="3.40.50.1240">
    <property type="entry name" value="Phosphoglycerate mutase-like"/>
    <property type="match status" value="1"/>
</dbReference>